<reference evidence="3 4" key="1">
    <citation type="submission" date="2021-05" db="EMBL/GenBank/DDBJ databases">
        <title>A Polyphasic approach of four new species of the genus Ohtaekwangia: Ohtaekwangia histidinii sp. nov., Ohtaekwangia cretensis sp. nov., Ohtaekwangia indiensis sp. nov., Ohtaekwangia reichenbachii sp. nov. from diverse environment.</title>
        <authorList>
            <person name="Octaviana S."/>
        </authorList>
    </citation>
    <scope>NUCLEOTIDE SEQUENCE [LARGE SCALE GENOMIC DNA]</scope>
    <source>
        <strain evidence="3 4">PWU20</strain>
    </source>
</reference>
<keyword evidence="1" id="KW-1133">Transmembrane helix</keyword>
<feature type="transmembrane region" description="Helical" evidence="1">
    <location>
        <begin position="379"/>
        <end position="400"/>
    </location>
</feature>
<keyword evidence="4" id="KW-1185">Reference proteome</keyword>
<dbReference type="EMBL" id="JAHESD010000046">
    <property type="protein sequence ID" value="MBT1705087.1"/>
    <property type="molecule type" value="Genomic_DNA"/>
</dbReference>
<sequence>MKKLIFKGVAVTAFVFLSMWGFKGITEINLFSAFDPISQALSEFELTDYVFSKLRPDPMPDSRIVLVNIGPTRREIAQQVQIISQYKPKVIGIDGFFNCEGGYYDTISCPQLLDTLGNLMLSNAIQQAGNVVLVSRLLQTDSLFKTHPGHVFDSMEYSDPIFKDYAYNAYANLPTGDKDGNGAATYQEDVKICKSIVPRIDVNGREELAFAVKMAQLYDSVKTQKFLARNNYEEVINFRGNINISDVRVKHLRENMTSVSDYNALCYAIDWIPFSRGEYDPSMFENNVVIIGYLGDYFGDSAWEDKFFTPLNTKVAGRANPDMFGPVIHANVVAMILNEDYVNEIPEWLQIAIALVICFLNVLLFYWMEKTFPLLYDGLSVIVQLIEIIIVSALVVYFFATFNYKLELSLTIGALALIGPCFDIYKGVENTLIESLTRRARKVLTTQTVENT</sequence>
<name>A0ABS5VUH4_9BACT</name>
<proteinExistence type="predicted"/>
<evidence type="ECO:0000256" key="1">
    <source>
        <dbReference type="SAM" id="Phobius"/>
    </source>
</evidence>
<dbReference type="RefSeq" id="WP_254155042.1">
    <property type="nucleotide sequence ID" value="NZ_JAHESD010000046.1"/>
</dbReference>
<keyword evidence="1" id="KW-0812">Transmembrane</keyword>
<dbReference type="SMART" id="SM01080">
    <property type="entry name" value="CHASE2"/>
    <property type="match status" value="1"/>
</dbReference>
<feature type="transmembrane region" description="Helical" evidence="1">
    <location>
        <begin position="348"/>
        <end position="367"/>
    </location>
</feature>
<dbReference type="Proteomes" id="UP000772618">
    <property type="component" value="Unassembled WGS sequence"/>
</dbReference>
<evidence type="ECO:0000313" key="4">
    <source>
        <dbReference type="Proteomes" id="UP000772618"/>
    </source>
</evidence>
<feature type="domain" description="CHASE2" evidence="2">
    <location>
        <begin position="41"/>
        <end position="365"/>
    </location>
</feature>
<evidence type="ECO:0000313" key="3">
    <source>
        <dbReference type="EMBL" id="MBT1705087.1"/>
    </source>
</evidence>
<feature type="transmembrane region" description="Helical" evidence="1">
    <location>
        <begin position="406"/>
        <end position="425"/>
    </location>
</feature>
<dbReference type="InterPro" id="IPR007890">
    <property type="entry name" value="CHASE2"/>
</dbReference>
<evidence type="ECO:0000259" key="2">
    <source>
        <dbReference type="SMART" id="SM01080"/>
    </source>
</evidence>
<gene>
    <name evidence="3" type="ORF">KK060_17470</name>
</gene>
<accession>A0ABS5VUH4</accession>
<comment type="caution">
    <text evidence="3">The sequence shown here is derived from an EMBL/GenBank/DDBJ whole genome shotgun (WGS) entry which is preliminary data.</text>
</comment>
<protein>
    <submittedName>
        <fullName evidence="3">CHASE2 domain-containing protein</fullName>
    </submittedName>
</protein>
<keyword evidence="1" id="KW-0472">Membrane</keyword>
<dbReference type="Pfam" id="PF05226">
    <property type="entry name" value="CHASE2"/>
    <property type="match status" value="1"/>
</dbReference>
<organism evidence="3 4">
    <name type="scientific">Chryseosolibacter indicus</name>
    <dbReference type="NCBI Taxonomy" id="2782351"/>
    <lineage>
        <taxon>Bacteria</taxon>
        <taxon>Pseudomonadati</taxon>
        <taxon>Bacteroidota</taxon>
        <taxon>Cytophagia</taxon>
        <taxon>Cytophagales</taxon>
        <taxon>Chryseotaleaceae</taxon>
        <taxon>Chryseosolibacter</taxon>
    </lineage>
</organism>